<name>A0A6J6SD38_9ZZZZ</name>
<protein>
    <submittedName>
        <fullName evidence="13">Unannotated protein</fullName>
    </submittedName>
</protein>
<keyword evidence="10" id="KW-0143">Chaperone</keyword>
<keyword evidence="3" id="KW-0813">Transport</keyword>
<keyword evidence="4 12" id="KW-0812">Transmembrane</keyword>
<dbReference type="GO" id="GO:0016020">
    <property type="term" value="C:membrane"/>
    <property type="evidence" value="ECO:0007669"/>
    <property type="project" value="UniProtKB-SubCell"/>
</dbReference>
<dbReference type="Gene3D" id="1.20.1550.10">
    <property type="entry name" value="DsbB-like"/>
    <property type="match status" value="1"/>
</dbReference>
<evidence type="ECO:0000256" key="9">
    <source>
        <dbReference type="ARBA" id="ARBA00023157"/>
    </source>
</evidence>
<feature type="transmembrane region" description="Helical" evidence="12">
    <location>
        <begin position="12"/>
        <end position="35"/>
    </location>
</feature>
<feature type="transmembrane region" description="Helical" evidence="12">
    <location>
        <begin position="56"/>
        <end position="78"/>
    </location>
</feature>
<dbReference type="InterPro" id="IPR012187">
    <property type="entry name" value="Disulphide_bond_form_BdbC"/>
</dbReference>
<evidence type="ECO:0000256" key="12">
    <source>
        <dbReference type="SAM" id="Phobius"/>
    </source>
</evidence>
<dbReference type="PANTHER" id="PTHR43469">
    <property type="entry name" value="DISULFIDE FORMATION PROTEIN-RELATED"/>
    <property type="match status" value="1"/>
</dbReference>
<evidence type="ECO:0000256" key="2">
    <source>
        <dbReference type="ARBA" id="ARBA00007602"/>
    </source>
</evidence>
<evidence type="ECO:0000256" key="8">
    <source>
        <dbReference type="ARBA" id="ARBA00023136"/>
    </source>
</evidence>
<dbReference type="GO" id="GO:0015035">
    <property type="term" value="F:protein-disulfide reductase activity"/>
    <property type="evidence" value="ECO:0007669"/>
    <property type="project" value="InterPro"/>
</dbReference>
<dbReference type="InterPro" id="IPR023380">
    <property type="entry name" value="DsbB-like_sf"/>
</dbReference>
<feature type="transmembrane region" description="Helical" evidence="12">
    <location>
        <begin position="155"/>
        <end position="177"/>
    </location>
</feature>
<dbReference type="SUPFAM" id="SSF158442">
    <property type="entry name" value="DsbB-like"/>
    <property type="match status" value="1"/>
</dbReference>
<reference evidence="13" key="1">
    <citation type="submission" date="2020-05" db="EMBL/GenBank/DDBJ databases">
        <authorList>
            <person name="Chiriac C."/>
            <person name="Salcher M."/>
            <person name="Ghai R."/>
            <person name="Kavagutti S V."/>
        </authorList>
    </citation>
    <scope>NUCLEOTIDE SEQUENCE</scope>
</reference>
<evidence type="ECO:0000256" key="7">
    <source>
        <dbReference type="ARBA" id="ARBA00023002"/>
    </source>
</evidence>
<keyword evidence="8 12" id="KW-0472">Membrane</keyword>
<accession>A0A6J6SD38</accession>
<evidence type="ECO:0000256" key="10">
    <source>
        <dbReference type="ARBA" id="ARBA00023186"/>
    </source>
</evidence>
<evidence type="ECO:0000313" key="13">
    <source>
        <dbReference type="EMBL" id="CAB4732319.1"/>
    </source>
</evidence>
<keyword evidence="6 12" id="KW-1133">Transmembrane helix</keyword>
<proteinExistence type="inferred from homology"/>
<dbReference type="AlphaFoldDB" id="A0A6J6SD38"/>
<dbReference type="GO" id="GO:0006457">
    <property type="term" value="P:protein folding"/>
    <property type="evidence" value="ECO:0007669"/>
    <property type="project" value="InterPro"/>
</dbReference>
<evidence type="ECO:0000256" key="5">
    <source>
        <dbReference type="ARBA" id="ARBA00022982"/>
    </source>
</evidence>
<evidence type="ECO:0000256" key="11">
    <source>
        <dbReference type="ARBA" id="ARBA00023284"/>
    </source>
</evidence>
<keyword evidence="11" id="KW-0676">Redox-active center</keyword>
<organism evidence="13">
    <name type="scientific">freshwater metagenome</name>
    <dbReference type="NCBI Taxonomy" id="449393"/>
    <lineage>
        <taxon>unclassified sequences</taxon>
        <taxon>metagenomes</taxon>
        <taxon>ecological metagenomes</taxon>
    </lineage>
</organism>
<dbReference type="PANTHER" id="PTHR43469:SF1">
    <property type="entry name" value="SPBETA PROPHAGE-DERIVED DISULFIDE BOND FORMATION PROTEIN B"/>
    <property type="match status" value="1"/>
</dbReference>
<comment type="subcellular location">
    <subcellularLocation>
        <location evidence="1">Membrane</location>
        <topology evidence="1">Multi-pass membrane protein</topology>
    </subcellularLocation>
</comment>
<evidence type="ECO:0000256" key="4">
    <source>
        <dbReference type="ARBA" id="ARBA00022692"/>
    </source>
</evidence>
<dbReference type="InterPro" id="IPR003752">
    <property type="entry name" value="DiS_bond_form_DsbB/BdbC"/>
</dbReference>
<comment type="similarity">
    <text evidence="2">Belongs to the DsbB family. BdbC subfamily.</text>
</comment>
<evidence type="ECO:0000256" key="1">
    <source>
        <dbReference type="ARBA" id="ARBA00004141"/>
    </source>
</evidence>
<evidence type="ECO:0000256" key="6">
    <source>
        <dbReference type="ARBA" id="ARBA00022989"/>
    </source>
</evidence>
<keyword evidence="5" id="KW-0249">Electron transport</keyword>
<feature type="transmembrane region" description="Helical" evidence="12">
    <location>
        <begin position="84"/>
        <end position="102"/>
    </location>
</feature>
<evidence type="ECO:0000256" key="3">
    <source>
        <dbReference type="ARBA" id="ARBA00022448"/>
    </source>
</evidence>
<sequence length="188" mass="20284">MSDPGLANSLFTVLTLLANAFVVLALVAALVALVSASARQSLRGVLTKTAPFATRAAAAVAVVTTLGSLYYSQVIGWLPCELCWYQRICMFPLSAILVVGVIRRDKGVAWYALPFLVAGIPLALYHWLVERVPSLAEGSSCSAFVPCSIPYFQELGYITLSFMDMSAFILIAVLLIIGRYRGVKEESS</sequence>
<gene>
    <name evidence="13" type="ORF">UFOPK2683_01363</name>
</gene>
<keyword evidence="7" id="KW-0560">Oxidoreductase</keyword>
<feature type="transmembrane region" description="Helical" evidence="12">
    <location>
        <begin position="109"/>
        <end position="128"/>
    </location>
</feature>
<keyword evidence="9" id="KW-1015">Disulfide bond</keyword>
<dbReference type="Pfam" id="PF02600">
    <property type="entry name" value="DsbB"/>
    <property type="match status" value="1"/>
</dbReference>
<dbReference type="EMBL" id="CAEZYK010000098">
    <property type="protein sequence ID" value="CAB4732319.1"/>
    <property type="molecule type" value="Genomic_DNA"/>
</dbReference>